<dbReference type="InterPro" id="IPR009883">
    <property type="entry name" value="YgfX"/>
</dbReference>
<name>A0A097QZ25_HAFAL</name>
<evidence type="ECO:0000313" key="2">
    <source>
        <dbReference type="EMBL" id="AIU71722.1"/>
    </source>
</evidence>
<protein>
    <submittedName>
        <fullName evidence="2">Membrane protein</fullName>
    </submittedName>
</protein>
<dbReference type="KEGG" id="hav:AT03_04440"/>
<keyword evidence="3" id="KW-1185">Reference proteome</keyword>
<gene>
    <name evidence="2" type="ORF">AT03_04440</name>
</gene>
<dbReference type="Proteomes" id="UP000029986">
    <property type="component" value="Chromosome"/>
</dbReference>
<feature type="transmembrane region" description="Helical" evidence="1">
    <location>
        <begin position="38"/>
        <end position="54"/>
    </location>
</feature>
<dbReference type="Pfam" id="PF07254">
    <property type="entry name" value="Cpta_toxin"/>
    <property type="match status" value="1"/>
</dbReference>
<accession>A0A097QZ25</accession>
<dbReference type="eggNOG" id="ENOG502ZSY3">
    <property type="taxonomic scope" value="Bacteria"/>
</dbReference>
<keyword evidence="1" id="KW-0812">Transmembrane</keyword>
<dbReference type="EMBL" id="CP009706">
    <property type="protein sequence ID" value="AIU71722.1"/>
    <property type="molecule type" value="Genomic_DNA"/>
</dbReference>
<dbReference type="HOGENOM" id="CLU_153203_0_0_6"/>
<proteinExistence type="predicted"/>
<dbReference type="PATRIC" id="fig|1453496.5.peg.887"/>
<dbReference type="AlphaFoldDB" id="A0A097QZ25"/>
<feature type="transmembrane region" description="Helical" evidence="1">
    <location>
        <begin position="12"/>
        <end position="32"/>
    </location>
</feature>
<dbReference type="RefSeq" id="WP_025801622.1">
    <property type="nucleotide sequence ID" value="NZ_CP009706.1"/>
</dbReference>
<dbReference type="GeneID" id="56890474"/>
<sequence>MDQWRCDVRVSWRTQLLLLVTHGILILLILLAPWPENYSFYWLVLLTLVVFECIRSQKQIAKIQGEFSFLADNHIQWQQNEWELCKTPWISDFGALLPLRSVKPQGKKKRLWIAADSLTPEAWCHLRRTLMQTHQSD</sequence>
<evidence type="ECO:0000256" key="1">
    <source>
        <dbReference type="SAM" id="Phobius"/>
    </source>
</evidence>
<organism evidence="2 3">
    <name type="scientific">Hafnia alvei FB1</name>
    <dbReference type="NCBI Taxonomy" id="1453496"/>
    <lineage>
        <taxon>Bacteria</taxon>
        <taxon>Pseudomonadati</taxon>
        <taxon>Pseudomonadota</taxon>
        <taxon>Gammaproteobacteria</taxon>
        <taxon>Enterobacterales</taxon>
        <taxon>Hafniaceae</taxon>
        <taxon>Hafnia</taxon>
    </lineage>
</organism>
<keyword evidence="1" id="KW-1133">Transmembrane helix</keyword>
<reference evidence="2 3" key="1">
    <citation type="journal article" date="2014" name="Gut Pathog.">
        <title>Gene clusters of Hafnia alvei strain FB1 important in survival and pathogenesis: a draft genome perspective.</title>
        <authorList>
            <person name="Tan J.Y."/>
            <person name="Yin W.F."/>
            <person name="Chan K.G."/>
        </authorList>
    </citation>
    <scope>NUCLEOTIDE SEQUENCE [LARGE SCALE GENOMIC DNA]</scope>
    <source>
        <strain evidence="2 3">FB1</strain>
    </source>
</reference>
<dbReference type="OrthoDB" id="7060796at2"/>
<keyword evidence="1" id="KW-0472">Membrane</keyword>
<evidence type="ECO:0000313" key="3">
    <source>
        <dbReference type="Proteomes" id="UP000029986"/>
    </source>
</evidence>
<dbReference type="PIRSF" id="PIRSF020653">
    <property type="entry name" value="UCP020653"/>
    <property type="match status" value="1"/>
</dbReference>